<feature type="domain" description="Periplasmic binding protein" evidence="3">
    <location>
        <begin position="16"/>
        <end position="75"/>
    </location>
</feature>
<dbReference type="EMBL" id="AKVJ01000054">
    <property type="protein sequence ID" value="EIW16691.1"/>
    <property type="molecule type" value="Genomic_DNA"/>
</dbReference>
<name>I9L8S9_9FIRM</name>
<sequence length="75" mass="7977">MLQKADSGAKTGKKVVAMVPKVIGSPYFDTCAEGAKKVAAEFGFEFLYTGPTSADAAQQVNIIQDLINKKVDVLI</sequence>
<dbReference type="Pfam" id="PF13407">
    <property type="entry name" value="Peripla_BP_4"/>
    <property type="match status" value="1"/>
</dbReference>
<dbReference type="SUPFAM" id="SSF53822">
    <property type="entry name" value="Periplasmic binding protein-like I"/>
    <property type="match status" value="1"/>
</dbReference>
<dbReference type="RefSeq" id="WP_007936843.1">
    <property type="nucleotide sequence ID" value="NZ_AKVJ01000054.1"/>
</dbReference>
<dbReference type="PANTHER" id="PTHR30036:SF7">
    <property type="entry name" value="ABC TRANSPORTER PERIPLASMIC-BINDING PROTEIN YPHF"/>
    <property type="match status" value="1"/>
</dbReference>
<dbReference type="InterPro" id="IPR050555">
    <property type="entry name" value="Bact_Solute-Bind_Prot2"/>
</dbReference>
<comment type="subcellular location">
    <subcellularLocation>
        <location evidence="1">Cell envelope</location>
    </subcellularLocation>
</comment>
<dbReference type="AlphaFoldDB" id="I9L8S9"/>
<dbReference type="GO" id="GO:0030246">
    <property type="term" value="F:carbohydrate binding"/>
    <property type="evidence" value="ECO:0007669"/>
    <property type="project" value="TreeGrafter"/>
</dbReference>
<protein>
    <submittedName>
        <fullName evidence="4">Inner-membrane translocator</fullName>
    </submittedName>
</protein>
<keyword evidence="5" id="KW-1185">Reference proteome</keyword>
<evidence type="ECO:0000313" key="4">
    <source>
        <dbReference type="EMBL" id="EIW16691.1"/>
    </source>
</evidence>
<dbReference type="Proteomes" id="UP000004324">
    <property type="component" value="Unassembled WGS sequence"/>
</dbReference>
<dbReference type="InterPro" id="IPR028082">
    <property type="entry name" value="Peripla_BP_I"/>
</dbReference>
<dbReference type="GO" id="GO:0030288">
    <property type="term" value="C:outer membrane-bounded periplasmic space"/>
    <property type="evidence" value="ECO:0007669"/>
    <property type="project" value="TreeGrafter"/>
</dbReference>
<comment type="similarity">
    <text evidence="2">Belongs to the bacterial solute-binding protein 2 family.</text>
</comment>
<evidence type="ECO:0000259" key="3">
    <source>
        <dbReference type="Pfam" id="PF13407"/>
    </source>
</evidence>
<accession>I9L8S9</accession>
<dbReference type="Gene3D" id="3.40.50.2300">
    <property type="match status" value="1"/>
</dbReference>
<organism evidence="4 5">
    <name type="scientific">Pelosinus fermentans B4</name>
    <dbReference type="NCBI Taxonomy" id="1149862"/>
    <lineage>
        <taxon>Bacteria</taxon>
        <taxon>Bacillati</taxon>
        <taxon>Bacillota</taxon>
        <taxon>Negativicutes</taxon>
        <taxon>Selenomonadales</taxon>
        <taxon>Sporomusaceae</taxon>
        <taxon>Pelosinus</taxon>
    </lineage>
</organism>
<evidence type="ECO:0000256" key="2">
    <source>
        <dbReference type="ARBA" id="ARBA00007639"/>
    </source>
</evidence>
<dbReference type="PANTHER" id="PTHR30036">
    <property type="entry name" value="D-XYLOSE-BINDING PERIPLASMIC PROTEIN"/>
    <property type="match status" value="1"/>
</dbReference>
<evidence type="ECO:0000256" key="1">
    <source>
        <dbReference type="ARBA" id="ARBA00004196"/>
    </source>
</evidence>
<feature type="non-terminal residue" evidence="4">
    <location>
        <position position="75"/>
    </location>
</feature>
<proteinExistence type="inferred from homology"/>
<gene>
    <name evidence="4" type="ORF">FB4_4674</name>
</gene>
<comment type="caution">
    <text evidence="4">The sequence shown here is derived from an EMBL/GenBank/DDBJ whole genome shotgun (WGS) entry which is preliminary data.</text>
</comment>
<evidence type="ECO:0000313" key="5">
    <source>
        <dbReference type="Proteomes" id="UP000004324"/>
    </source>
</evidence>
<reference evidence="4 5" key="1">
    <citation type="journal article" date="2012" name="J. Bacteriol.">
        <title>Draft Genome Sequences for Two Metal-Reducing Pelosinus fermentans Strains Isolated from a Cr(VI)-Contaminated Site and for Type Strain R7.</title>
        <authorList>
            <person name="Brown S.D."/>
            <person name="Podar M."/>
            <person name="Klingeman D.M."/>
            <person name="Johnson C.M."/>
            <person name="Yang Z.K."/>
            <person name="Utturkar S.M."/>
            <person name="Land M.L."/>
            <person name="Mosher J.J."/>
            <person name="Hurt R.A.Jr."/>
            <person name="Phelps T.J."/>
            <person name="Palumbo A.V."/>
            <person name="Arkin A.P."/>
            <person name="Hazen T.C."/>
            <person name="Elias D.A."/>
        </authorList>
    </citation>
    <scope>NUCLEOTIDE SEQUENCE [LARGE SCALE GENOMIC DNA]</scope>
    <source>
        <strain evidence="4 5">B4</strain>
    </source>
</reference>
<dbReference type="InterPro" id="IPR025997">
    <property type="entry name" value="SBP_2_dom"/>
</dbReference>